<dbReference type="Proteomes" id="UP000290365">
    <property type="component" value="Chromosome"/>
</dbReference>
<dbReference type="InterPro" id="IPR023393">
    <property type="entry name" value="START-like_dom_sf"/>
</dbReference>
<evidence type="ECO:0000313" key="2">
    <source>
        <dbReference type="EMBL" id="QBD78688.1"/>
    </source>
</evidence>
<dbReference type="PANTHER" id="PTHR33824">
    <property type="entry name" value="POLYKETIDE CYCLASE/DEHYDRASE AND LIPID TRANSPORT SUPERFAMILY PROTEIN"/>
    <property type="match status" value="1"/>
</dbReference>
<name>A0A4P6JSZ8_KTERU</name>
<dbReference type="AlphaFoldDB" id="A0A4P6JSZ8"/>
<dbReference type="Gene3D" id="3.30.530.20">
    <property type="match status" value="1"/>
</dbReference>
<accession>A0A4P6JSZ8</accession>
<dbReference type="KEGG" id="kbs:EPA93_22945"/>
<dbReference type="InterPro" id="IPR019587">
    <property type="entry name" value="Polyketide_cyclase/dehydratase"/>
</dbReference>
<dbReference type="CDD" id="cd07817">
    <property type="entry name" value="SRPBCC_8"/>
    <property type="match status" value="1"/>
</dbReference>
<reference evidence="2 3" key="1">
    <citation type="submission" date="2019-01" db="EMBL/GenBank/DDBJ databases">
        <title>Ktedonosporobacter rubrisoli SCAWS-G2.</title>
        <authorList>
            <person name="Huang Y."/>
            <person name="Yan B."/>
        </authorList>
    </citation>
    <scope>NUCLEOTIDE SEQUENCE [LARGE SCALE GENOMIC DNA]</scope>
    <source>
        <strain evidence="2 3">SCAWS-G2</strain>
    </source>
</reference>
<keyword evidence="3" id="KW-1185">Reference proteome</keyword>
<dbReference type="Pfam" id="PF10604">
    <property type="entry name" value="Polyketide_cyc2"/>
    <property type="match status" value="1"/>
</dbReference>
<dbReference type="InterPro" id="IPR021309">
    <property type="entry name" value="YgaP-like_TM"/>
</dbReference>
<protein>
    <submittedName>
        <fullName evidence="2">DUF2892 domain-containing protein</fullName>
    </submittedName>
</protein>
<dbReference type="EMBL" id="CP035758">
    <property type="protein sequence ID" value="QBD78688.1"/>
    <property type="molecule type" value="Genomic_DNA"/>
</dbReference>
<sequence length="253" mass="27720">MKMTLLQTSGTTRQNLAAMQTPAVRTLSTINVGKIERRLSLLGGGLFVALGLARRGWSGAALTMLGAGGIYRGATGHSFTYQALGISTASTIPIQAASERVVTIQRSPAELYRFWSEVANWPAFMRQVQTVKKIGDNHLHFVAKASFNTHYEWDGEITAMQENCLIAWREMKKPGIINTYSVHFTPAPAGRGTEVSVREEYYLPVTPAGASSMLLGRLFLGARIMDDLRRCKALLEASEIPTTEGQASGRRKE</sequence>
<gene>
    <name evidence="2" type="ORF">EPA93_22945</name>
</gene>
<organism evidence="2 3">
    <name type="scientific">Ktedonosporobacter rubrisoli</name>
    <dbReference type="NCBI Taxonomy" id="2509675"/>
    <lineage>
        <taxon>Bacteria</taxon>
        <taxon>Bacillati</taxon>
        <taxon>Chloroflexota</taxon>
        <taxon>Ktedonobacteria</taxon>
        <taxon>Ktedonobacterales</taxon>
        <taxon>Ktedonosporobacteraceae</taxon>
        <taxon>Ktedonosporobacter</taxon>
    </lineage>
</organism>
<dbReference type="Pfam" id="PF11127">
    <property type="entry name" value="YgaP-like_TM"/>
    <property type="match status" value="1"/>
</dbReference>
<dbReference type="OrthoDB" id="3695445at2"/>
<dbReference type="SUPFAM" id="SSF55961">
    <property type="entry name" value="Bet v1-like"/>
    <property type="match status" value="1"/>
</dbReference>
<dbReference type="InterPro" id="IPR047137">
    <property type="entry name" value="ORF3"/>
</dbReference>
<feature type="domain" description="Inner membrane protein YgaP-like transmembrane" evidence="1">
    <location>
        <begin position="30"/>
        <end position="90"/>
    </location>
</feature>
<dbReference type="PANTHER" id="PTHR33824:SF7">
    <property type="entry name" value="POLYKETIDE CYCLASE_DEHYDRASE AND LIPID TRANSPORT SUPERFAMILY PROTEIN"/>
    <property type="match status" value="1"/>
</dbReference>
<evidence type="ECO:0000313" key="3">
    <source>
        <dbReference type="Proteomes" id="UP000290365"/>
    </source>
</evidence>
<evidence type="ECO:0000259" key="1">
    <source>
        <dbReference type="Pfam" id="PF11127"/>
    </source>
</evidence>
<proteinExistence type="predicted"/>